<dbReference type="InterPro" id="IPR011110">
    <property type="entry name" value="Reg_prop"/>
</dbReference>
<dbReference type="InterPro" id="IPR003594">
    <property type="entry name" value="HATPase_dom"/>
</dbReference>
<evidence type="ECO:0000313" key="5">
    <source>
        <dbReference type="Proteomes" id="UP000664417"/>
    </source>
</evidence>
<feature type="transmembrane region" description="Helical" evidence="2">
    <location>
        <begin position="835"/>
        <end position="856"/>
    </location>
</feature>
<feature type="domain" description="Histidine kinase" evidence="3">
    <location>
        <begin position="1008"/>
        <end position="1100"/>
    </location>
</feature>
<dbReference type="InterPro" id="IPR005467">
    <property type="entry name" value="His_kinase_dom"/>
</dbReference>
<dbReference type="SMART" id="SM00387">
    <property type="entry name" value="HATPase_c"/>
    <property type="match status" value="1"/>
</dbReference>
<gene>
    <name evidence="4" type="ORF">J3U88_05215</name>
</gene>
<keyword evidence="1" id="KW-0597">Phosphoprotein</keyword>
<sequence length="1106" mass="123478">MKSNHRFQFTWFTKRCHTLCNILVSYASAARRSDDHGASYSAGPAWRCLLLLMLSASAVTPLHAFIEPVYFDHLALEEGLSQSRVLAVEQDHHGFMWFGTQDGLNRYDGYQFRVLRPKSTEGEVTQGGITALQAVPGGLWVGTRRGGLYFFDTAQDRFIHKPLPINQDAGQAHITGLCLDGEGRLWIAARPHGLFRIDAAAYSERAVVRAVPFEHPDLKQTPFLQTLAWSKEGRLWLGTERDGLLALDTRTNQIERWTTARGLASDTILCLLPEPDGTLWIGSQDGLHRMNRGTGDVAVIQPRDGDPRGLSGRQVWSLLRDRHGDLWVGTRDDGLNRSSDNGRTFDHFTFSAVNPKSLSSNQVWRLFEDRSGVIWVGTGGQGINKFARGLSQFARYDVFPDHPHSPGRFVPLSMAVDGDERLWIGTWSHGLVSLDTAADRFTYHRLDDSAQPRRADQETTLILAVQADRDNQLWVCAYRRGLLRYDPRTGRTRAVKVPFEGDWTPTALAAGGGDELWVGTYRRGLLRYDTKSGETTVFAADTARENALSMNQVSALLYDSQHRLWVATFGGGLNLKLPNRDGFIHFRNNPDAGDSLPHDLVLTLHEDPQGRIWIGTDGGGLSLWRGMEKGFQRFGEDDGLASQVVNGIVTDVNGDMWVATNKGLNLRGADGTRWRRFGTGEGVMLEFNAGVLAQSPSGELFFGGTRGINRFHPNFIRENTQAPPVVLTAVKKFDEHAVAAPFASSGLELNYTDNFISFEFAALDYTLPGKNRYLYKLEGLDADWVDAGTRRTAYYTNLDGGQYTFRVKAGNNDGVWNEAGLALPLTIHPPFWQTWWFRLALVSLALLVLVALPFLWQHRRFQRMKRLRDQELETKRRLTEGREVERLRIAQEIHDGPVQDLHAVHIQLVLFQRGLSMKLAKLFGREAVDANPGLTAGLGDLVAYLQRVGQDLRDLCGQLRPPTLQHFGLNAALEAHVDRCREKYPDIRISCEAGSPTAGIPEETQLALFRICQEALNNAFQHAKGDVISVTFEADAEALVLEVRDNGLGFEPQNLVRFSREGHFGLLGISERAEAIGAQLEIESQPNQGTMVRVFAPLPMEEGLRA</sequence>
<dbReference type="GO" id="GO:0016020">
    <property type="term" value="C:membrane"/>
    <property type="evidence" value="ECO:0007669"/>
    <property type="project" value="InterPro"/>
</dbReference>
<dbReference type="RefSeq" id="WP_207857329.1">
    <property type="nucleotide sequence ID" value="NZ_JAFREP010000004.1"/>
</dbReference>
<dbReference type="EMBL" id="JAFREP010000004">
    <property type="protein sequence ID" value="MBO1317852.1"/>
    <property type="molecule type" value="Genomic_DNA"/>
</dbReference>
<evidence type="ECO:0000256" key="2">
    <source>
        <dbReference type="SAM" id="Phobius"/>
    </source>
</evidence>
<organism evidence="4 5">
    <name type="scientific">Acanthopleuribacter pedis</name>
    <dbReference type="NCBI Taxonomy" id="442870"/>
    <lineage>
        <taxon>Bacteria</taxon>
        <taxon>Pseudomonadati</taxon>
        <taxon>Acidobacteriota</taxon>
        <taxon>Holophagae</taxon>
        <taxon>Acanthopleuribacterales</taxon>
        <taxon>Acanthopleuribacteraceae</taxon>
        <taxon>Acanthopleuribacter</taxon>
    </lineage>
</organism>
<dbReference type="GO" id="GO:0000155">
    <property type="term" value="F:phosphorelay sensor kinase activity"/>
    <property type="evidence" value="ECO:0007669"/>
    <property type="project" value="InterPro"/>
</dbReference>
<name>A0A8J7U1T0_9BACT</name>
<evidence type="ECO:0000256" key="1">
    <source>
        <dbReference type="ARBA" id="ARBA00022553"/>
    </source>
</evidence>
<dbReference type="PANTHER" id="PTHR43547">
    <property type="entry name" value="TWO-COMPONENT HISTIDINE KINASE"/>
    <property type="match status" value="1"/>
</dbReference>
<proteinExistence type="predicted"/>
<keyword evidence="5" id="KW-1185">Reference proteome</keyword>
<accession>A0A8J7U1T0</accession>
<keyword evidence="2" id="KW-1133">Transmembrane helix</keyword>
<dbReference type="InterPro" id="IPR015943">
    <property type="entry name" value="WD40/YVTN_repeat-like_dom_sf"/>
</dbReference>
<comment type="caution">
    <text evidence="4">The sequence shown here is derived from an EMBL/GenBank/DDBJ whole genome shotgun (WGS) entry which is preliminary data.</text>
</comment>
<dbReference type="SUPFAM" id="SSF55874">
    <property type="entry name" value="ATPase domain of HSP90 chaperone/DNA topoisomerase II/histidine kinase"/>
    <property type="match status" value="1"/>
</dbReference>
<dbReference type="Gene3D" id="2.60.40.10">
    <property type="entry name" value="Immunoglobulins"/>
    <property type="match status" value="1"/>
</dbReference>
<dbReference type="AlphaFoldDB" id="A0A8J7U1T0"/>
<dbReference type="CDD" id="cd16917">
    <property type="entry name" value="HATPase_UhpB-NarQ-NarX-like"/>
    <property type="match status" value="1"/>
</dbReference>
<dbReference type="PROSITE" id="PS50109">
    <property type="entry name" value="HIS_KIN"/>
    <property type="match status" value="1"/>
</dbReference>
<dbReference type="InterPro" id="IPR011123">
    <property type="entry name" value="Y_Y_Y"/>
</dbReference>
<dbReference type="Pfam" id="PF07730">
    <property type="entry name" value="HisKA_3"/>
    <property type="match status" value="1"/>
</dbReference>
<keyword evidence="2" id="KW-0812">Transmembrane</keyword>
<dbReference type="Gene3D" id="3.30.565.10">
    <property type="entry name" value="Histidine kinase-like ATPase, C-terminal domain"/>
    <property type="match status" value="1"/>
</dbReference>
<dbReference type="Gene3D" id="2.130.10.10">
    <property type="entry name" value="YVTN repeat-like/Quinoprotein amine dehydrogenase"/>
    <property type="match status" value="2"/>
</dbReference>
<dbReference type="SUPFAM" id="SSF63829">
    <property type="entry name" value="Calcium-dependent phosphotriesterase"/>
    <property type="match status" value="3"/>
</dbReference>
<dbReference type="PANTHER" id="PTHR43547:SF2">
    <property type="entry name" value="HYBRID SIGNAL TRANSDUCTION HISTIDINE KINASE C"/>
    <property type="match status" value="1"/>
</dbReference>
<evidence type="ECO:0000313" key="4">
    <source>
        <dbReference type="EMBL" id="MBO1317852.1"/>
    </source>
</evidence>
<dbReference type="Gene3D" id="1.20.5.1930">
    <property type="match status" value="1"/>
</dbReference>
<reference evidence="4" key="1">
    <citation type="submission" date="2021-03" db="EMBL/GenBank/DDBJ databases">
        <authorList>
            <person name="Wang G."/>
        </authorList>
    </citation>
    <scope>NUCLEOTIDE SEQUENCE</scope>
    <source>
        <strain evidence="4">KCTC 12899</strain>
    </source>
</reference>
<dbReference type="Proteomes" id="UP000664417">
    <property type="component" value="Unassembled WGS sequence"/>
</dbReference>
<dbReference type="InterPro" id="IPR036890">
    <property type="entry name" value="HATPase_C_sf"/>
</dbReference>
<dbReference type="Pfam" id="PF07495">
    <property type="entry name" value="Y_Y_Y"/>
    <property type="match status" value="1"/>
</dbReference>
<dbReference type="GO" id="GO:0046983">
    <property type="term" value="F:protein dimerization activity"/>
    <property type="evidence" value="ECO:0007669"/>
    <property type="project" value="InterPro"/>
</dbReference>
<dbReference type="InterPro" id="IPR013783">
    <property type="entry name" value="Ig-like_fold"/>
</dbReference>
<dbReference type="Pfam" id="PF02518">
    <property type="entry name" value="HATPase_c"/>
    <property type="match status" value="1"/>
</dbReference>
<evidence type="ECO:0000259" key="3">
    <source>
        <dbReference type="PROSITE" id="PS50109"/>
    </source>
</evidence>
<dbReference type="InterPro" id="IPR011712">
    <property type="entry name" value="Sig_transdc_His_kin_sub3_dim/P"/>
</dbReference>
<protein>
    <recommendedName>
        <fullName evidence="3">Histidine kinase domain-containing protein</fullName>
    </recommendedName>
</protein>
<keyword evidence="2" id="KW-0472">Membrane</keyword>
<dbReference type="Pfam" id="PF07494">
    <property type="entry name" value="Reg_prop"/>
    <property type="match status" value="3"/>
</dbReference>